<organism evidence="1 2">
    <name type="scientific">Roseiterribacter gracilis</name>
    <dbReference type="NCBI Taxonomy" id="2812848"/>
    <lineage>
        <taxon>Bacteria</taxon>
        <taxon>Pseudomonadati</taxon>
        <taxon>Pseudomonadota</taxon>
        <taxon>Alphaproteobacteria</taxon>
        <taxon>Rhodospirillales</taxon>
        <taxon>Roseiterribacteraceae</taxon>
        <taxon>Roseiterribacter</taxon>
    </lineage>
</organism>
<reference evidence="1" key="1">
    <citation type="submission" date="2021-02" db="EMBL/GenBank/DDBJ databases">
        <title>Genome sequence of Rhodospirillales sp. strain TMPK1 isolated from soil.</title>
        <authorList>
            <person name="Nakai R."/>
            <person name="Kusada H."/>
            <person name="Tamaki H."/>
        </authorList>
    </citation>
    <scope>NUCLEOTIDE SEQUENCE</scope>
    <source>
        <strain evidence="1">TMPK1</strain>
    </source>
</reference>
<sequence>MQGHVDPYLRLTLSSGSGRVMNLHRVTRRLLAKGEGGKRFFGTTALNDAYLIKDVDPRIDLTMDRERIRVRTRIYLPFDPANAFEGGQMIDVGARDYRSALEQFADVRVPERKAALDTDMAMLGVMDSLPSLAPFLVRDRLERAGYPVDDRYVQVSTNEWDEISHFIRTQFRKIILAVFGTNGSGNDAKLDQLLQKLWDLEDKPALTALAAAFRLPTENPESTFYAWKGVIYFTYEYGTFAERIRKFLLWLKNDATVPAWIAAPIPQEVNRLRDTLFARMTTDLDEINQRLAAYQQSFDDLFGGGAKGAQPFIEFLSKASQHFNVLGVAIGRVQHVTLVWDRFNTALKGKAPKPETLVELLAALAQVLGEPANTNAIAPTVATARI</sequence>
<proteinExistence type="predicted"/>
<gene>
    <name evidence="1" type="ORF">TMPK1_40400</name>
</gene>
<keyword evidence="2" id="KW-1185">Reference proteome</keyword>
<name>A0A8S8XEH0_9PROT</name>
<dbReference type="Proteomes" id="UP000681075">
    <property type="component" value="Unassembled WGS sequence"/>
</dbReference>
<dbReference type="AlphaFoldDB" id="A0A8S8XEH0"/>
<comment type="caution">
    <text evidence="1">The sequence shown here is derived from an EMBL/GenBank/DDBJ whole genome shotgun (WGS) entry which is preliminary data.</text>
</comment>
<dbReference type="RefSeq" id="WP_420245450.1">
    <property type="nucleotide sequence ID" value="NZ_BOPV01000001.1"/>
</dbReference>
<evidence type="ECO:0000313" key="2">
    <source>
        <dbReference type="Proteomes" id="UP000681075"/>
    </source>
</evidence>
<dbReference type="EMBL" id="BOPV01000001">
    <property type="protein sequence ID" value="GIL41803.1"/>
    <property type="molecule type" value="Genomic_DNA"/>
</dbReference>
<evidence type="ECO:0000313" key="1">
    <source>
        <dbReference type="EMBL" id="GIL41803.1"/>
    </source>
</evidence>
<accession>A0A8S8XEH0</accession>
<protein>
    <submittedName>
        <fullName evidence="1">Uncharacterized protein</fullName>
    </submittedName>
</protein>